<name>A9WSH6_RENSM</name>
<dbReference type="AlphaFoldDB" id="A9WSH6"/>
<organism evidence="4 5">
    <name type="scientific">Renibacterium salmoninarum (strain ATCC 33209 / DSM 20767 / JCM 11484 / NBRC 15589 / NCIMB 2235)</name>
    <dbReference type="NCBI Taxonomy" id="288705"/>
    <lineage>
        <taxon>Bacteria</taxon>
        <taxon>Bacillati</taxon>
        <taxon>Actinomycetota</taxon>
        <taxon>Actinomycetes</taxon>
        <taxon>Micrococcales</taxon>
        <taxon>Micrococcaceae</taxon>
        <taxon>Renibacterium</taxon>
    </lineage>
</organism>
<dbReference type="InterPro" id="IPR057727">
    <property type="entry name" value="WCX_dom"/>
</dbReference>
<evidence type="ECO:0000313" key="4">
    <source>
        <dbReference type="EMBL" id="ABY23764.1"/>
    </source>
</evidence>
<proteinExistence type="predicted"/>
<feature type="domain" description="PafC HTH" evidence="2">
    <location>
        <begin position="351"/>
        <end position="464"/>
    </location>
</feature>
<dbReference type="Pfam" id="PF13280">
    <property type="entry name" value="WYL"/>
    <property type="match status" value="2"/>
</dbReference>
<dbReference type="InterPro" id="IPR043839">
    <property type="entry name" value="PafC_HTH"/>
</dbReference>
<dbReference type="KEGG" id="rsa:RSal33209_2031"/>
<sequence>MVSASRTERLLNLLIALLETRYGRSKEFLRQNIQAYRASPSEEAFERMFERDKTDLRAMGVPLEAHTENGAFDEDPATTSYRIPKEKYRLPEVRFSVEEAAVLSLSARLWGRAALGSAAARAVRKIETRGGLPVEMTAEPLLEPRISTREPAFEDLLEAATSRFEVRFDYQGKTDGKATRRRVQPWGLGQKFGNWYLIGFDVDRQDRRVFRLSRISSGIEANTQGAFARPSGFSVAEVLDGMELSARYEAIISVRPGKAQTVRARAEQINNEPHAEGQWDKLRISFGSVGALASELAGWGPHLVVQEPLELRDAVQNRLRATVASMRSSVPDIPLQAVTKPPSRGKTTAQDHLRRLVDLVPFLVHHQGMHLNEIAVEFGISRKQLEADLNLMMVSGLPGGLHGDLMDVSWDDGHVFIADAEELSEPVRFSLAEASALLVGLETLSALPGVSGDSAVRSAMAKISAATGEAAGAISGTVGVRLASPAQSGTLALLQSAIREQRQLRLNYLVPHRDEVTERTVDPQRVFSDDESWYLQAWCHSAEAQRIFRLDRIQHAEIGEQIASADPWAESAFPESLFTPSADDVEVILLLDSSAQWVADYYDAESSVGLSSNADAATEQSSPWISAVTIRVGNTQWLPQLIAQNGGSVRLVAPVEAAEAALHWAEQGLANY</sequence>
<gene>
    <name evidence="4" type="ordered locus">RSal33209_2031</name>
</gene>
<dbReference type="InterPro" id="IPR051534">
    <property type="entry name" value="CBASS_pafABC_assoc_protein"/>
</dbReference>
<evidence type="ECO:0008006" key="6">
    <source>
        <dbReference type="Google" id="ProtNLM"/>
    </source>
</evidence>
<evidence type="ECO:0000259" key="1">
    <source>
        <dbReference type="Pfam" id="PF13280"/>
    </source>
</evidence>
<dbReference type="eggNOG" id="COG2378">
    <property type="taxonomic scope" value="Bacteria"/>
</dbReference>
<evidence type="ECO:0000313" key="5">
    <source>
        <dbReference type="Proteomes" id="UP000002007"/>
    </source>
</evidence>
<reference evidence="5" key="1">
    <citation type="journal article" date="2008" name="J. Bacteriol.">
        <title>Genome sequence of the fish pathogen Renibacterium salmoninarum suggests reductive evolution away from an environmental Arthrobacter ancestor.</title>
        <authorList>
            <person name="Wiens G.D."/>
            <person name="Rockey D.D."/>
            <person name="Wu Z."/>
            <person name="Chang J."/>
            <person name="Levy R."/>
            <person name="Crane S."/>
            <person name="Chen D.S."/>
            <person name="Capri G.R."/>
            <person name="Burnett J.R."/>
            <person name="Sudheesh P.S."/>
            <person name="Schipma M.J."/>
            <person name="Burd H."/>
            <person name="Bhattacharyya A."/>
            <person name="Rhodes L.D."/>
            <person name="Kaul R."/>
            <person name="Strom M.S."/>
        </authorList>
    </citation>
    <scope>NUCLEOTIDE SEQUENCE [LARGE SCALE GENOMIC DNA]</scope>
    <source>
        <strain evidence="5">ATCC 33209 / DSM 20767 / JCM 11484 / NBRC 15589 / NCIMB 2235</strain>
    </source>
</reference>
<evidence type="ECO:0000259" key="2">
    <source>
        <dbReference type="Pfam" id="PF19187"/>
    </source>
</evidence>
<keyword evidence="5" id="KW-1185">Reference proteome</keyword>
<dbReference type="EMBL" id="CP000910">
    <property type="protein sequence ID" value="ABY23764.1"/>
    <property type="molecule type" value="Genomic_DNA"/>
</dbReference>
<dbReference type="HOGENOM" id="CLU_023232_0_0_11"/>
<dbReference type="PANTHER" id="PTHR34580:SF1">
    <property type="entry name" value="PROTEIN PAFC"/>
    <property type="match status" value="1"/>
</dbReference>
<feature type="domain" description="WCX" evidence="3">
    <location>
        <begin position="247"/>
        <end position="322"/>
    </location>
</feature>
<evidence type="ECO:0000259" key="3">
    <source>
        <dbReference type="Pfam" id="PF25583"/>
    </source>
</evidence>
<dbReference type="InterPro" id="IPR026881">
    <property type="entry name" value="WYL_dom"/>
</dbReference>
<feature type="domain" description="WYL" evidence="1">
    <location>
        <begin position="152"/>
        <end position="217"/>
    </location>
</feature>
<accession>A9WSH6</accession>
<dbReference type="PANTHER" id="PTHR34580">
    <property type="match status" value="1"/>
</dbReference>
<feature type="domain" description="WYL" evidence="1">
    <location>
        <begin position="490"/>
        <end position="558"/>
    </location>
</feature>
<dbReference type="Pfam" id="PF25583">
    <property type="entry name" value="WCX"/>
    <property type="match status" value="1"/>
</dbReference>
<dbReference type="Pfam" id="PF19187">
    <property type="entry name" value="HTH_PafC"/>
    <property type="match status" value="1"/>
</dbReference>
<dbReference type="STRING" id="288705.RSal33209_2031"/>
<dbReference type="Proteomes" id="UP000002007">
    <property type="component" value="Chromosome"/>
</dbReference>
<protein>
    <recommendedName>
        <fullName evidence="6">Transcriptional regulator</fullName>
    </recommendedName>
</protein>
<dbReference type="RefSeq" id="WP_012245434.1">
    <property type="nucleotide sequence ID" value="NC_010168.1"/>
</dbReference>
<dbReference type="PROSITE" id="PS52050">
    <property type="entry name" value="WYL"/>
    <property type="match status" value="2"/>
</dbReference>